<keyword evidence="2" id="KW-1185">Reference proteome</keyword>
<protein>
    <submittedName>
        <fullName evidence="1">Uncharacterized protein</fullName>
    </submittedName>
</protein>
<evidence type="ECO:0000313" key="1">
    <source>
        <dbReference type="EMBL" id="KAK1421758.1"/>
    </source>
</evidence>
<organism evidence="1 2">
    <name type="scientific">Tagetes erecta</name>
    <name type="common">African marigold</name>
    <dbReference type="NCBI Taxonomy" id="13708"/>
    <lineage>
        <taxon>Eukaryota</taxon>
        <taxon>Viridiplantae</taxon>
        <taxon>Streptophyta</taxon>
        <taxon>Embryophyta</taxon>
        <taxon>Tracheophyta</taxon>
        <taxon>Spermatophyta</taxon>
        <taxon>Magnoliopsida</taxon>
        <taxon>eudicotyledons</taxon>
        <taxon>Gunneridae</taxon>
        <taxon>Pentapetalae</taxon>
        <taxon>asterids</taxon>
        <taxon>campanulids</taxon>
        <taxon>Asterales</taxon>
        <taxon>Asteraceae</taxon>
        <taxon>Asteroideae</taxon>
        <taxon>Heliantheae alliance</taxon>
        <taxon>Tageteae</taxon>
        <taxon>Tagetes</taxon>
    </lineage>
</organism>
<sequence>MTSTDMRQWLQSRNYPYKTLKRLKKIVVSFQKSEKMHNRMFFLDYNNPQYFELTKRFKVLEPKEIPLMALPEDAHKKRKEMIVMFPSEVKAYHIPMDVRELWHKSATAGDIVRSLLSKGQSVADLLDSMILPVQDLKELHKLRLINHTRAKHGDKCAMLLDAGISRMPKFLEFRGQQEDKLYLDSKKKKQTKLILRDMYLEEFSDEYFDKVTNPGLKVFDGSQKTKPILKFFYHEETYKLKLVRNLDDWDQDMITLFSTFELNLLHPSYIDHLRNHKMEKIKDPVAEADRRLFKIMVEVIGAATEKIRLRKALLNATL</sequence>
<dbReference type="Proteomes" id="UP001229421">
    <property type="component" value="Unassembled WGS sequence"/>
</dbReference>
<accession>A0AAD8NUI8</accession>
<dbReference type="AlphaFoldDB" id="A0AAD8NUI8"/>
<comment type="caution">
    <text evidence="1">The sequence shown here is derived from an EMBL/GenBank/DDBJ whole genome shotgun (WGS) entry which is preliminary data.</text>
</comment>
<reference evidence="1" key="1">
    <citation type="journal article" date="2023" name="bioRxiv">
        <title>Improved chromosome-level genome assembly for marigold (Tagetes erecta).</title>
        <authorList>
            <person name="Jiang F."/>
            <person name="Yuan L."/>
            <person name="Wang S."/>
            <person name="Wang H."/>
            <person name="Xu D."/>
            <person name="Wang A."/>
            <person name="Fan W."/>
        </authorList>
    </citation>
    <scope>NUCLEOTIDE SEQUENCE</scope>
    <source>
        <strain evidence="1">WSJ</strain>
        <tissue evidence="1">Leaf</tissue>
    </source>
</reference>
<dbReference type="EMBL" id="JAUHHV010000006">
    <property type="protein sequence ID" value="KAK1421758.1"/>
    <property type="molecule type" value="Genomic_DNA"/>
</dbReference>
<gene>
    <name evidence="1" type="ORF">QVD17_24360</name>
</gene>
<name>A0AAD8NUI8_TARER</name>
<proteinExistence type="predicted"/>
<evidence type="ECO:0000313" key="2">
    <source>
        <dbReference type="Proteomes" id="UP001229421"/>
    </source>
</evidence>